<evidence type="ECO:0000313" key="20">
    <source>
        <dbReference type="RefSeq" id="XP_031574347.1"/>
    </source>
</evidence>
<evidence type="ECO:0000313" key="19">
    <source>
        <dbReference type="RefSeq" id="XP_031574340.1"/>
    </source>
</evidence>
<evidence type="ECO:0000313" key="18">
    <source>
        <dbReference type="RefSeq" id="XP_031574333.1"/>
    </source>
</evidence>
<feature type="transmembrane region" description="Helical" evidence="11">
    <location>
        <begin position="68"/>
        <end position="87"/>
    </location>
</feature>
<feature type="transmembrane region" description="Helical" evidence="11">
    <location>
        <begin position="299"/>
        <end position="320"/>
    </location>
</feature>
<feature type="transmembrane region" description="Helical" evidence="11">
    <location>
        <begin position="259"/>
        <end position="279"/>
    </location>
</feature>
<keyword evidence="5 10" id="KW-0297">G-protein coupled receptor</keyword>
<dbReference type="GeneID" id="116308078"/>
<evidence type="ECO:0000259" key="12">
    <source>
        <dbReference type="PROSITE" id="PS50262"/>
    </source>
</evidence>
<dbReference type="RefSeq" id="XP_031574352.1">
    <property type="nucleotide sequence ID" value="XM_031718492.1"/>
</dbReference>
<evidence type="ECO:0000256" key="2">
    <source>
        <dbReference type="ARBA" id="ARBA00022475"/>
    </source>
</evidence>
<comment type="subcellular location">
    <subcellularLocation>
        <location evidence="1">Cell membrane</location>
        <topology evidence="1">Multi-pass membrane protein</topology>
    </subcellularLocation>
</comment>
<accession>A0A6P8J3Y6</accession>
<gene>
    <name evidence="14 15 16 17 18 19 20 21 22 23" type="primary">LOC116308078</name>
</gene>
<evidence type="ECO:0000313" key="14">
    <source>
        <dbReference type="RefSeq" id="XP_031574302.1"/>
    </source>
</evidence>
<dbReference type="Pfam" id="PF00001">
    <property type="entry name" value="7tm_1"/>
    <property type="match status" value="1"/>
</dbReference>
<dbReference type="InterPro" id="IPR000276">
    <property type="entry name" value="GPCR_Rhodpsn"/>
</dbReference>
<dbReference type="PANTHER" id="PTHR24248">
    <property type="entry name" value="ADRENERGIC RECEPTOR-RELATED G-PROTEIN COUPLED RECEPTOR"/>
    <property type="match status" value="1"/>
</dbReference>
<dbReference type="RefSeq" id="XP_031574340.1">
    <property type="nucleotide sequence ID" value="XM_031718480.1"/>
</dbReference>
<evidence type="ECO:0000313" key="13">
    <source>
        <dbReference type="Proteomes" id="UP000515163"/>
    </source>
</evidence>
<dbReference type="Proteomes" id="UP000515163">
    <property type="component" value="Unplaced"/>
</dbReference>
<keyword evidence="2" id="KW-1003">Cell membrane</keyword>
<dbReference type="RefSeq" id="XP_031574333.1">
    <property type="nucleotide sequence ID" value="XM_031718473.1"/>
</dbReference>
<evidence type="ECO:0000313" key="21">
    <source>
        <dbReference type="RefSeq" id="XP_031574352.1"/>
    </source>
</evidence>
<dbReference type="PRINTS" id="PR00237">
    <property type="entry name" value="GPCRRHODOPSN"/>
</dbReference>
<dbReference type="GO" id="GO:0043410">
    <property type="term" value="P:positive regulation of MAPK cascade"/>
    <property type="evidence" value="ECO:0007669"/>
    <property type="project" value="TreeGrafter"/>
</dbReference>
<feature type="transmembrane region" description="Helical" evidence="11">
    <location>
        <begin position="107"/>
        <end position="128"/>
    </location>
</feature>
<dbReference type="RefSeq" id="XP_031574366.1">
    <property type="nucleotide sequence ID" value="XM_031718506.1"/>
</dbReference>
<dbReference type="InterPro" id="IPR017452">
    <property type="entry name" value="GPCR_Rhodpsn_7TM"/>
</dbReference>
<dbReference type="RefSeq" id="XP_031574311.1">
    <property type="nucleotide sequence ID" value="XM_031718451.1"/>
</dbReference>
<evidence type="ECO:0000256" key="4">
    <source>
        <dbReference type="ARBA" id="ARBA00022989"/>
    </source>
</evidence>
<dbReference type="SUPFAM" id="SSF81321">
    <property type="entry name" value="Family A G protein-coupled receptor-like"/>
    <property type="match status" value="1"/>
</dbReference>
<keyword evidence="4 11" id="KW-1133">Transmembrane helix</keyword>
<dbReference type="KEGG" id="aten:116308078"/>
<dbReference type="GO" id="GO:0071880">
    <property type="term" value="P:adenylate cyclase-activating adrenergic receptor signaling pathway"/>
    <property type="evidence" value="ECO:0007669"/>
    <property type="project" value="TreeGrafter"/>
</dbReference>
<evidence type="ECO:0000313" key="22">
    <source>
        <dbReference type="RefSeq" id="XP_031574360.1"/>
    </source>
</evidence>
<keyword evidence="13" id="KW-1185">Reference proteome</keyword>
<evidence type="ECO:0000256" key="10">
    <source>
        <dbReference type="RuleBase" id="RU000688"/>
    </source>
</evidence>
<evidence type="ECO:0000256" key="5">
    <source>
        <dbReference type="ARBA" id="ARBA00023040"/>
    </source>
</evidence>
<keyword evidence="9 10" id="KW-0807">Transducer</keyword>
<dbReference type="AlphaFoldDB" id="A0A6P8J3Y6"/>
<evidence type="ECO:0000256" key="6">
    <source>
        <dbReference type="ARBA" id="ARBA00023136"/>
    </source>
</evidence>
<dbReference type="SMART" id="SM01381">
    <property type="entry name" value="7TM_GPCR_Srsx"/>
    <property type="match status" value="1"/>
</dbReference>
<comment type="similarity">
    <text evidence="10">Belongs to the G-protein coupled receptor 1 family.</text>
</comment>
<evidence type="ECO:0000313" key="15">
    <source>
        <dbReference type="RefSeq" id="XP_031574311.1"/>
    </source>
</evidence>
<dbReference type="RefSeq" id="XP_031574302.1">
    <property type="nucleotide sequence ID" value="XM_031718442.1"/>
</dbReference>
<dbReference type="RefSeq" id="XP_031574347.1">
    <property type="nucleotide sequence ID" value="XM_031718487.1"/>
</dbReference>
<feature type="transmembrane region" description="Helical" evidence="11">
    <location>
        <begin position="191"/>
        <end position="214"/>
    </location>
</feature>
<dbReference type="GO" id="GO:0005886">
    <property type="term" value="C:plasma membrane"/>
    <property type="evidence" value="ECO:0007669"/>
    <property type="project" value="UniProtKB-SubCell"/>
</dbReference>
<evidence type="ECO:0000256" key="1">
    <source>
        <dbReference type="ARBA" id="ARBA00004651"/>
    </source>
</evidence>
<dbReference type="GO" id="GO:0004993">
    <property type="term" value="F:G protein-coupled serotonin receptor activity"/>
    <property type="evidence" value="ECO:0007669"/>
    <property type="project" value="UniProtKB-ARBA"/>
</dbReference>
<evidence type="ECO:0000256" key="3">
    <source>
        <dbReference type="ARBA" id="ARBA00022692"/>
    </source>
</evidence>
<evidence type="ECO:0000256" key="9">
    <source>
        <dbReference type="ARBA" id="ARBA00023224"/>
    </source>
</evidence>
<dbReference type="PROSITE" id="PS00237">
    <property type="entry name" value="G_PROTEIN_RECEP_F1_1"/>
    <property type="match status" value="1"/>
</dbReference>
<sequence length="340" mass="38372">MPSVMIHNSTSSHNLTPTTEDFVQPKNGFNITIMVMQVLVIIVALLGNILICSAILIHERLRTHFTNYFIFSLSLSDIITAIIVMPMDVDQVLKNYKWTYGEAMCNIFTVAYLIAAPLSMLNLLAVSIDRYNAIANPLHYSNIMTPKVIVASIFSLWTYAILFTVIAMAGWPMYPSSVLYGTCHFNIKPAYSVVSSVINFVIPTIVMCVLYFKIYKVAHAHARRIGRHENISHSAVEYNSGTNGGGTSERRSMSKNIKAAKTIAILVSAFLFCWMPYTLVSSASILCGRKCYDNTPEEVITLTLLLAYMNSALNPFLYAFHNRDFRESFRRLLKLQFHYI</sequence>
<evidence type="ECO:0000313" key="17">
    <source>
        <dbReference type="RefSeq" id="XP_031574325.1"/>
    </source>
</evidence>
<evidence type="ECO:0000313" key="23">
    <source>
        <dbReference type="RefSeq" id="XP_031574366.1"/>
    </source>
</evidence>
<dbReference type="RefSeq" id="XP_031574360.1">
    <property type="nucleotide sequence ID" value="XM_031718500.1"/>
</dbReference>
<organism evidence="13 16">
    <name type="scientific">Actinia tenebrosa</name>
    <name type="common">Australian red waratah sea anemone</name>
    <dbReference type="NCBI Taxonomy" id="6105"/>
    <lineage>
        <taxon>Eukaryota</taxon>
        <taxon>Metazoa</taxon>
        <taxon>Cnidaria</taxon>
        <taxon>Anthozoa</taxon>
        <taxon>Hexacorallia</taxon>
        <taxon>Actiniaria</taxon>
        <taxon>Actiniidae</taxon>
        <taxon>Actinia</taxon>
    </lineage>
</organism>
<evidence type="ECO:0000313" key="16">
    <source>
        <dbReference type="RefSeq" id="XP_031574319.1"/>
    </source>
</evidence>
<evidence type="ECO:0000256" key="8">
    <source>
        <dbReference type="ARBA" id="ARBA00023170"/>
    </source>
</evidence>
<keyword evidence="7" id="KW-1015">Disulfide bond</keyword>
<dbReference type="RefSeq" id="XP_031574319.1">
    <property type="nucleotide sequence ID" value="XM_031718459.1"/>
</dbReference>
<reference evidence="14 15" key="1">
    <citation type="submission" date="2025-04" db="UniProtKB">
        <authorList>
            <consortium name="RefSeq"/>
        </authorList>
    </citation>
    <scope>IDENTIFICATION</scope>
    <source>
        <tissue evidence="14 15">Tentacle</tissue>
    </source>
</reference>
<keyword evidence="3 10" id="KW-0812">Transmembrane</keyword>
<dbReference type="RefSeq" id="XP_031574325.1">
    <property type="nucleotide sequence ID" value="XM_031718465.1"/>
</dbReference>
<evidence type="ECO:0000256" key="7">
    <source>
        <dbReference type="ARBA" id="ARBA00023157"/>
    </source>
</evidence>
<evidence type="ECO:0000256" key="11">
    <source>
        <dbReference type="SAM" id="Phobius"/>
    </source>
</evidence>
<dbReference type="Gene3D" id="1.20.1070.10">
    <property type="entry name" value="Rhodopsin 7-helix transmembrane proteins"/>
    <property type="match status" value="1"/>
</dbReference>
<name>A0A6P8J3Y6_ACTTE</name>
<dbReference type="PROSITE" id="PS50262">
    <property type="entry name" value="G_PROTEIN_RECEP_F1_2"/>
    <property type="match status" value="1"/>
</dbReference>
<dbReference type="CDD" id="cd14967">
    <property type="entry name" value="7tmA_amine_R-like"/>
    <property type="match status" value="1"/>
</dbReference>
<dbReference type="PANTHER" id="PTHR24248:SF199">
    <property type="entry name" value="IP13425P-RELATED"/>
    <property type="match status" value="1"/>
</dbReference>
<protein>
    <submittedName>
        <fullName evidence="14 15">Octopamine receptor beta-3R-like</fullName>
    </submittedName>
</protein>
<keyword evidence="8 10" id="KW-0675">Receptor</keyword>
<keyword evidence="6 11" id="KW-0472">Membrane</keyword>
<dbReference type="OrthoDB" id="5957871at2759"/>
<feature type="transmembrane region" description="Helical" evidence="11">
    <location>
        <begin position="148"/>
        <end position="171"/>
    </location>
</feature>
<feature type="domain" description="G-protein coupled receptors family 1 profile" evidence="12">
    <location>
        <begin position="47"/>
        <end position="318"/>
    </location>
</feature>
<feature type="transmembrane region" description="Helical" evidence="11">
    <location>
        <begin position="31"/>
        <end position="56"/>
    </location>
</feature>
<proteinExistence type="inferred from homology"/>